<evidence type="ECO:0000259" key="7">
    <source>
        <dbReference type="PROSITE" id="PS50850"/>
    </source>
</evidence>
<name>A0A1H1UHB2_9GAMM</name>
<feature type="transmembrane region" description="Helical" evidence="6">
    <location>
        <begin position="48"/>
        <end position="68"/>
    </location>
</feature>
<feature type="transmembrane region" description="Helical" evidence="6">
    <location>
        <begin position="12"/>
        <end position="36"/>
    </location>
</feature>
<keyword evidence="5 6" id="KW-0472">Membrane</keyword>
<feature type="transmembrane region" description="Helical" evidence="6">
    <location>
        <begin position="209"/>
        <end position="232"/>
    </location>
</feature>
<dbReference type="InterPro" id="IPR020846">
    <property type="entry name" value="MFS_dom"/>
</dbReference>
<dbReference type="PANTHER" id="PTHR43124">
    <property type="entry name" value="PURINE EFFLUX PUMP PBUE"/>
    <property type="match status" value="1"/>
</dbReference>
<dbReference type="AlphaFoldDB" id="A0A1H1UHB2"/>
<organism evidence="8 9">
    <name type="scientific">Halopseudomonas sabulinigri</name>
    <dbReference type="NCBI Taxonomy" id="472181"/>
    <lineage>
        <taxon>Bacteria</taxon>
        <taxon>Pseudomonadati</taxon>
        <taxon>Pseudomonadota</taxon>
        <taxon>Gammaproteobacteria</taxon>
        <taxon>Pseudomonadales</taxon>
        <taxon>Pseudomonadaceae</taxon>
        <taxon>Halopseudomonas</taxon>
    </lineage>
</organism>
<feature type="transmembrane region" description="Helical" evidence="6">
    <location>
        <begin position="337"/>
        <end position="358"/>
    </location>
</feature>
<dbReference type="Gene3D" id="1.20.1250.20">
    <property type="entry name" value="MFS general substrate transporter like domains"/>
    <property type="match status" value="1"/>
</dbReference>
<dbReference type="PROSITE" id="PS50850">
    <property type="entry name" value="MFS"/>
    <property type="match status" value="1"/>
</dbReference>
<feature type="transmembrane region" description="Helical" evidence="6">
    <location>
        <begin position="370"/>
        <end position="390"/>
    </location>
</feature>
<evidence type="ECO:0000256" key="4">
    <source>
        <dbReference type="ARBA" id="ARBA00022989"/>
    </source>
</evidence>
<protein>
    <submittedName>
        <fullName evidence="8">Predicted arabinose efflux permease, MFS family</fullName>
    </submittedName>
</protein>
<gene>
    <name evidence="8" type="ORF">SAMN05216271_2558</name>
</gene>
<proteinExistence type="predicted"/>
<feature type="transmembrane region" description="Helical" evidence="6">
    <location>
        <begin position="138"/>
        <end position="157"/>
    </location>
</feature>
<evidence type="ECO:0000256" key="5">
    <source>
        <dbReference type="ARBA" id="ARBA00023136"/>
    </source>
</evidence>
<evidence type="ECO:0000256" key="2">
    <source>
        <dbReference type="ARBA" id="ARBA00022475"/>
    </source>
</evidence>
<dbReference type="Proteomes" id="UP000243413">
    <property type="component" value="Chromosome I"/>
</dbReference>
<evidence type="ECO:0000256" key="3">
    <source>
        <dbReference type="ARBA" id="ARBA00022692"/>
    </source>
</evidence>
<feature type="transmembrane region" description="Helical" evidence="6">
    <location>
        <begin position="273"/>
        <end position="294"/>
    </location>
</feature>
<dbReference type="InterPro" id="IPR011701">
    <property type="entry name" value="MFS"/>
</dbReference>
<feature type="transmembrane region" description="Helical" evidence="6">
    <location>
        <begin position="80"/>
        <end position="100"/>
    </location>
</feature>
<accession>A0A1H1UHB2</accession>
<dbReference type="InterPro" id="IPR050189">
    <property type="entry name" value="MFS_Efflux_Transporters"/>
</dbReference>
<dbReference type="EMBL" id="LT629763">
    <property type="protein sequence ID" value="SDS71818.1"/>
    <property type="molecule type" value="Genomic_DNA"/>
</dbReference>
<dbReference type="InterPro" id="IPR036259">
    <property type="entry name" value="MFS_trans_sf"/>
</dbReference>
<feature type="domain" description="Major facilitator superfamily (MFS) profile" evidence="7">
    <location>
        <begin position="10"/>
        <end position="399"/>
    </location>
</feature>
<sequence length="416" mass="43484">MTPPAAPTSAPAAIHLALLINTLSIGCLMMVMPLAADFVRQLGMQAEFSGYLSGGATLAAALSGLAAAPWLDRFNRKHALLVLLTVRFALLLACAFADSISQLTLLFVLSGCAAGPLGAVLMAGMLDLIPPEQRGRKLAYVAMGFSLAAIIAVPVALELAMRLGWQSPFALFGGIGLLAALASIWLFPSLPPQPAGGRGSVRQLLGLRLCQLALLVLCVQMFGHSLLIPHFSTFFQFNLNFPRASIGTLFFCGGLASLVSMRVTGVYIDKGQAAGAVLLTSLALAAVTLFGFAAPLDWSLYLIFTLFMALSSARTSSSLIVMSAIPAPHQRAAFMSFQSTVTNIASSIASIGSARYLVSDVDGSLQGFNHLAWANIACVLAACCGVLLVLQGLAARHQAAPHNNEPRSGQAEQGSQ</sequence>
<comment type="subcellular location">
    <subcellularLocation>
        <location evidence="1">Cell membrane</location>
        <topology evidence="1">Multi-pass membrane protein</topology>
    </subcellularLocation>
</comment>
<evidence type="ECO:0000256" key="6">
    <source>
        <dbReference type="SAM" id="Phobius"/>
    </source>
</evidence>
<feature type="transmembrane region" description="Helical" evidence="6">
    <location>
        <begin position="106"/>
        <end position="126"/>
    </location>
</feature>
<dbReference type="OrthoDB" id="9812221at2"/>
<reference evidence="9" key="1">
    <citation type="submission" date="2016-10" db="EMBL/GenBank/DDBJ databases">
        <authorList>
            <person name="Varghese N."/>
            <person name="Submissions S."/>
        </authorList>
    </citation>
    <scope>NUCLEOTIDE SEQUENCE [LARGE SCALE GENOMIC DNA]</scope>
    <source>
        <strain evidence="9">JCM 14963</strain>
    </source>
</reference>
<dbReference type="SUPFAM" id="SSF103473">
    <property type="entry name" value="MFS general substrate transporter"/>
    <property type="match status" value="1"/>
</dbReference>
<keyword evidence="2" id="KW-1003">Cell membrane</keyword>
<evidence type="ECO:0000256" key="1">
    <source>
        <dbReference type="ARBA" id="ARBA00004651"/>
    </source>
</evidence>
<evidence type="ECO:0000313" key="8">
    <source>
        <dbReference type="EMBL" id="SDS71818.1"/>
    </source>
</evidence>
<dbReference type="GO" id="GO:0022857">
    <property type="term" value="F:transmembrane transporter activity"/>
    <property type="evidence" value="ECO:0007669"/>
    <property type="project" value="InterPro"/>
</dbReference>
<dbReference type="Pfam" id="PF07690">
    <property type="entry name" value="MFS_1"/>
    <property type="match status" value="1"/>
</dbReference>
<keyword evidence="3 6" id="KW-0812">Transmembrane</keyword>
<feature type="transmembrane region" description="Helical" evidence="6">
    <location>
        <begin position="244"/>
        <end position="261"/>
    </location>
</feature>
<keyword evidence="4 6" id="KW-1133">Transmembrane helix</keyword>
<feature type="transmembrane region" description="Helical" evidence="6">
    <location>
        <begin position="169"/>
        <end position="188"/>
    </location>
</feature>
<evidence type="ECO:0000313" key="9">
    <source>
        <dbReference type="Proteomes" id="UP000243413"/>
    </source>
</evidence>
<dbReference type="GO" id="GO:0005886">
    <property type="term" value="C:plasma membrane"/>
    <property type="evidence" value="ECO:0007669"/>
    <property type="project" value="UniProtKB-SubCell"/>
</dbReference>
<dbReference type="RefSeq" id="WP_092287226.1">
    <property type="nucleotide sequence ID" value="NZ_LT629763.1"/>
</dbReference>
<dbReference type="PANTHER" id="PTHR43124:SF10">
    <property type="entry name" value="PURINE EFFLUX PUMP PBUE"/>
    <property type="match status" value="1"/>
</dbReference>
<dbReference type="STRING" id="472181.SAMN05216271_2558"/>
<feature type="transmembrane region" description="Helical" evidence="6">
    <location>
        <begin position="300"/>
        <end position="325"/>
    </location>
</feature>